<proteinExistence type="predicted"/>
<comment type="caution">
    <text evidence="2">The sequence shown here is derived from an EMBL/GenBank/DDBJ whole genome shotgun (WGS) entry which is preliminary data.</text>
</comment>
<organism evidence="2">
    <name type="scientific">marine sediment metagenome</name>
    <dbReference type="NCBI Taxonomy" id="412755"/>
    <lineage>
        <taxon>unclassified sequences</taxon>
        <taxon>metagenomes</taxon>
        <taxon>ecological metagenomes</taxon>
    </lineage>
</organism>
<gene>
    <name evidence="2" type="ORF">LCGC14_2215220</name>
</gene>
<sequence length="170" mass="20060">MRTKYSQDFEMFWKVYPKKDAKLRAVAWFVKNKPTEDDVEKMLYTISFQTKQVGGRLNCERKYMPLPCTWLNDGDWLDAPSKAEQEQAKAAKVEANARREAQTEQAEKAYQEAVAKRIEKRQEQIRTEDGPKFEEMTTEQLQKIMDEHTPPLFIMRGWLIKEILQARQPA</sequence>
<dbReference type="EMBL" id="LAZR01029482">
    <property type="protein sequence ID" value="KKL59453.1"/>
    <property type="molecule type" value="Genomic_DNA"/>
</dbReference>
<keyword evidence="1" id="KW-0175">Coiled coil</keyword>
<reference evidence="2" key="1">
    <citation type="journal article" date="2015" name="Nature">
        <title>Complex archaea that bridge the gap between prokaryotes and eukaryotes.</title>
        <authorList>
            <person name="Spang A."/>
            <person name="Saw J.H."/>
            <person name="Jorgensen S.L."/>
            <person name="Zaremba-Niedzwiedzka K."/>
            <person name="Martijn J."/>
            <person name="Lind A.E."/>
            <person name="van Eijk R."/>
            <person name="Schleper C."/>
            <person name="Guy L."/>
            <person name="Ettema T.J."/>
        </authorList>
    </citation>
    <scope>NUCLEOTIDE SEQUENCE</scope>
</reference>
<evidence type="ECO:0000313" key="2">
    <source>
        <dbReference type="EMBL" id="KKL59453.1"/>
    </source>
</evidence>
<evidence type="ECO:0000256" key="1">
    <source>
        <dbReference type="SAM" id="Coils"/>
    </source>
</evidence>
<feature type="coiled-coil region" evidence="1">
    <location>
        <begin position="83"/>
        <end position="112"/>
    </location>
</feature>
<dbReference type="AlphaFoldDB" id="A0A0F9DCJ2"/>
<name>A0A0F9DCJ2_9ZZZZ</name>
<accession>A0A0F9DCJ2</accession>
<protein>
    <submittedName>
        <fullName evidence="2">Uncharacterized protein</fullName>
    </submittedName>
</protein>